<comment type="cofactor">
    <cofactor evidence="1">
        <name>FMN</name>
        <dbReference type="ChEBI" id="CHEBI:58210"/>
    </cofactor>
</comment>
<organism evidence="3 4">
    <name type="scientific">Staphylococcus lutrae</name>
    <dbReference type="NCBI Taxonomy" id="155085"/>
    <lineage>
        <taxon>Bacteria</taxon>
        <taxon>Bacillati</taxon>
        <taxon>Bacillota</taxon>
        <taxon>Bacilli</taxon>
        <taxon>Bacillales</taxon>
        <taxon>Staphylococcaceae</taxon>
        <taxon>Staphylococcus</taxon>
    </lineage>
</organism>
<keyword evidence="4" id="KW-1185">Reference proteome</keyword>
<evidence type="ECO:0000259" key="2">
    <source>
        <dbReference type="Pfam" id="PF00881"/>
    </source>
</evidence>
<reference evidence="3 4" key="1">
    <citation type="submission" date="2017-04" db="EMBL/GenBank/DDBJ databases">
        <authorList>
            <person name="Veseli I.A."/>
            <person name="Tang C."/>
            <person name="Pombert J.-F."/>
        </authorList>
    </citation>
    <scope>NUCLEOTIDE SEQUENCE [LARGE SCALE GENOMIC DNA]</scope>
    <source>
        <strain evidence="3 4">ATCC 700373</strain>
    </source>
</reference>
<dbReference type="GO" id="GO:0016491">
    <property type="term" value="F:oxidoreductase activity"/>
    <property type="evidence" value="ECO:0007669"/>
    <property type="project" value="InterPro"/>
</dbReference>
<dbReference type="Proteomes" id="UP000242864">
    <property type="component" value="Chromosome"/>
</dbReference>
<feature type="domain" description="Nitroreductase" evidence="2">
    <location>
        <begin position="98"/>
        <end position="257"/>
    </location>
</feature>
<dbReference type="NCBIfam" id="TIGR03605">
    <property type="entry name" value="antibiot_sagB"/>
    <property type="match status" value="1"/>
</dbReference>
<dbReference type="InterPro" id="IPR000415">
    <property type="entry name" value="Nitroreductase-like"/>
</dbReference>
<dbReference type="Pfam" id="PF00881">
    <property type="entry name" value="Nitroreductase"/>
    <property type="match status" value="1"/>
</dbReference>
<accession>A0AAC9RV69</accession>
<dbReference type="KEGG" id="slz:B5P37_08960"/>
<dbReference type="SUPFAM" id="SSF55469">
    <property type="entry name" value="FMN-dependent nitroreductase-like"/>
    <property type="match status" value="1"/>
</dbReference>
<name>A0AAC9RV69_9STAP</name>
<dbReference type="CDD" id="cd02142">
    <property type="entry name" value="McbC_SagB-like_oxidoreductase"/>
    <property type="match status" value="1"/>
</dbReference>
<proteinExistence type="predicted"/>
<dbReference type="RefSeq" id="WP_085237895.1">
    <property type="nucleotide sequence ID" value="NZ_CP020773.1"/>
</dbReference>
<evidence type="ECO:0000313" key="3">
    <source>
        <dbReference type="EMBL" id="ARJ51432.1"/>
    </source>
</evidence>
<dbReference type="EMBL" id="CP020773">
    <property type="protein sequence ID" value="ARJ51432.1"/>
    <property type="molecule type" value="Genomic_DNA"/>
</dbReference>
<evidence type="ECO:0000313" key="4">
    <source>
        <dbReference type="Proteomes" id="UP000242864"/>
    </source>
</evidence>
<gene>
    <name evidence="3" type="ORF">B5P37_08960</name>
</gene>
<dbReference type="InterPro" id="IPR052544">
    <property type="entry name" value="Bacteriocin_Proc_Enz"/>
</dbReference>
<evidence type="ECO:0000256" key="1">
    <source>
        <dbReference type="ARBA" id="ARBA00001917"/>
    </source>
</evidence>
<dbReference type="PANTHER" id="PTHR43745:SF2">
    <property type="entry name" value="NITROREDUCTASE MJ1384-RELATED"/>
    <property type="match status" value="1"/>
</dbReference>
<dbReference type="AlphaFoldDB" id="A0AAC9RV69"/>
<dbReference type="InterPro" id="IPR029479">
    <property type="entry name" value="Nitroreductase"/>
</dbReference>
<dbReference type="Gene3D" id="3.40.109.10">
    <property type="entry name" value="NADH Oxidase"/>
    <property type="match status" value="1"/>
</dbReference>
<dbReference type="PANTHER" id="PTHR43745">
    <property type="entry name" value="NITROREDUCTASE MJ1384-RELATED"/>
    <property type="match status" value="1"/>
</dbReference>
<sequence length="269" mass="31108">MEDFKSTMISNYYTGLIGQNAILFQEFHQNTKHSKGYLMRNMYKSRTLLNSRNFIKSSINPEKHYIFQQSFNLKGPSKKCLFNLLNNRRSQVKIPTTNSRITFDIISNLFWSGYGKNKKNTRVIPSAGALYPLELYGIVFDDYEELPKGLYHYSSDNHSLSLISSNSELFNISNYIMMFQNMGKPSIIFFITTIFKRSTFKYDDRAYRYMLIEAGAMAQNISLMATEYNLVSTYMGGTDDFKVETLLGVDGKNESLINCLFITKDVEEL</sequence>
<protein>
    <submittedName>
        <fullName evidence="3">Nitroreductase</fullName>
    </submittedName>
</protein>
<dbReference type="InterPro" id="IPR020051">
    <property type="entry name" value="SagB-type_dehydrogenase"/>
</dbReference>